<accession>A0A4S8KZU0</accession>
<dbReference type="Proteomes" id="UP000297245">
    <property type="component" value="Unassembled WGS sequence"/>
</dbReference>
<dbReference type="AlphaFoldDB" id="A0A4S8KZU0"/>
<evidence type="ECO:0000256" key="1">
    <source>
        <dbReference type="SAM" id="MobiDB-lite"/>
    </source>
</evidence>
<keyword evidence="3" id="KW-1185">Reference proteome</keyword>
<gene>
    <name evidence="2" type="ORF">K435DRAFT_873321</name>
</gene>
<reference evidence="2 3" key="1">
    <citation type="journal article" date="2019" name="Nat. Ecol. Evol.">
        <title>Megaphylogeny resolves global patterns of mushroom evolution.</title>
        <authorList>
            <person name="Varga T."/>
            <person name="Krizsan K."/>
            <person name="Foldi C."/>
            <person name="Dima B."/>
            <person name="Sanchez-Garcia M."/>
            <person name="Sanchez-Ramirez S."/>
            <person name="Szollosi G.J."/>
            <person name="Szarkandi J.G."/>
            <person name="Papp V."/>
            <person name="Albert L."/>
            <person name="Andreopoulos W."/>
            <person name="Angelini C."/>
            <person name="Antonin V."/>
            <person name="Barry K.W."/>
            <person name="Bougher N.L."/>
            <person name="Buchanan P."/>
            <person name="Buyck B."/>
            <person name="Bense V."/>
            <person name="Catcheside P."/>
            <person name="Chovatia M."/>
            <person name="Cooper J."/>
            <person name="Damon W."/>
            <person name="Desjardin D."/>
            <person name="Finy P."/>
            <person name="Geml J."/>
            <person name="Haridas S."/>
            <person name="Hughes K."/>
            <person name="Justo A."/>
            <person name="Karasinski D."/>
            <person name="Kautmanova I."/>
            <person name="Kiss B."/>
            <person name="Kocsube S."/>
            <person name="Kotiranta H."/>
            <person name="LaButti K.M."/>
            <person name="Lechner B.E."/>
            <person name="Liimatainen K."/>
            <person name="Lipzen A."/>
            <person name="Lukacs Z."/>
            <person name="Mihaltcheva S."/>
            <person name="Morgado L.N."/>
            <person name="Niskanen T."/>
            <person name="Noordeloos M.E."/>
            <person name="Ohm R.A."/>
            <person name="Ortiz-Santana B."/>
            <person name="Ovrebo C."/>
            <person name="Racz N."/>
            <person name="Riley R."/>
            <person name="Savchenko A."/>
            <person name="Shiryaev A."/>
            <person name="Soop K."/>
            <person name="Spirin V."/>
            <person name="Szebenyi C."/>
            <person name="Tomsovsky M."/>
            <person name="Tulloss R.E."/>
            <person name="Uehling J."/>
            <person name="Grigoriev I.V."/>
            <person name="Vagvolgyi C."/>
            <person name="Papp T."/>
            <person name="Martin F.M."/>
            <person name="Miettinen O."/>
            <person name="Hibbett D.S."/>
            <person name="Nagy L.G."/>
        </authorList>
    </citation>
    <scope>NUCLEOTIDE SEQUENCE [LARGE SCALE GENOMIC DNA]</scope>
    <source>
        <strain evidence="2 3">CBS 962.96</strain>
    </source>
</reference>
<proteinExistence type="predicted"/>
<evidence type="ECO:0000313" key="2">
    <source>
        <dbReference type="EMBL" id="THU81451.1"/>
    </source>
</evidence>
<feature type="compositionally biased region" description="Basic and acidic residues" evidence="1">
    <location>
        <begin position="75"/>
        <end position="84"/>
    </location>
</feature>
<dbReference type="EMBL" id="ML179807">
    <property type="protein sequence ID" value="THU81451.1"/>
    <property type="molecule type" value="Genomic_DNA"/>
</dbReference>
<evidence type="ECO:0000313" key="3">
    <source>
        <dbReference type="Proteomes" id="UP000297245"/>
    </source>
</evidence>
<feature type="compositionally biased region" description="Polar residues" evidence="1">
    <location>
        <begin position="46"/>
        <end position="56"/>
    </location>
</feature>
<name>A0A4S8KZU0_DENBC</name>
<protein>
    <submittedName>
        <fullName evidence="2">Uncharacterized protein</fullName>
    </submittedName>
</protein>
<feature type="region of interest" description="Disordered" evidence="1">
    <location>
        <begin position="1"/>
        <end position="84"/>
    </location>
</feature>
<feature type="compositionally biased region" description="Polar residues" evidence="1">
    <location>
        <begin position="1"/>
        <end position="37"/>
    </location>
</feature>
<organism evidence="2 3">
    <name type="scientific">Dendrothele bispora (strain CBS 962.96)</name>
    <dbReference type="NCBI Taxonomy" id="1314807"/>
    <lineage>
        <taxon>Eukaryota</taxon>
        <taxon>Fungi</taxon>
        <taxon>Dikarya</taxon>
        <taxon>Basidiomycota</taxon>
        <taxon>Agaricomycotina</taxon>
        <taxon>Agaricomycetes</taxon>
        <taxon>Agaricomycetidae</taxon>
        <taxon>Agaricales</taxon>
        <taxon>Agaricales incertae sedis</taxon>
        <taxon>Dendrothele</taxon>
    </lineage>
</organism>
<sequence>MATRTEINTETSIQDPNSSYQSQVPHNSGFSTYTPQARWQERARNRQGSDSPTRNPFQGEGRLLRSSSAPPSSRNEGEKLRKTEVPRVSNGYLHINCPHLVLPVLEGVDVDPGTDNDEPRKYENQQRQIHSVEKGYTFHGQSYIPESIMDEANGQQILTGDASRPSIIHKSIVPP</sequence>
<feature type="compositionally biased region" description="Low complexity" evidence="1">
    <location>
        <begin position="64"/>
        <end position="74"/>
    </location>
</feature>